<dbReference type="EMBL" id="BMWW01000001">
    <property type="protein sequence ID" value="GGY79386.1"/>
    <property type="molecule type" value="Genomic_DNA"/>
</dbReference>
<keyword evidence="3" id="KW-1185">Reference proteome</keyword>
<dbReference type="Gene3D" id="2.60.40.1500">
    <property type="entry name" value="Glycosyl hydrolase domain, family 39"/>
    <property type="match status" value="1"/>
</dbReference>
<dbReference type="Proteomes" id="UP000619512">
    <property type="component" value="Unassembled WGS sequence"/>
</dbReference>
<evidence type="ECO:0000313" key="3">
    <source>
        <dbReference type="Proteomes" id="UP000294359"/>
    </source>
</evidence>
<dbReference type="EMBL" id="CP038026">
    <property type="protein sequence ID" value="QBQ35932.1"/>
    <property type="molecule type" value="Genomic_DNA"/>
</dbReference>
<dbReference type="Proteomes" id="UP000294359">
    <property type="component" value="Chromosome"/>
</dbReference>
<protein>
    <submittedName>
        <fullName evidence="1">Uncharacterized protein</fullName>
    </submittedName>
</protein>
<evidence type="ECO:0000313" key="1">
    <source>
        <dbReference type="EMBL" id="GGY79386.1"/>
    </source>
</evidence>
<dbReference type="AlphaFoldDB" id="A0A4P7BD32"/>
<accession>A0A4P7BD32</accession>
<evidence type="ECO:0000313" key="2">
    <source>
        <dbReference type="EMBL" id="QBQ35932.1"/>
    </source>
</evidence>
<proteinExistence type="predicted"/>
<gene>
    <name evidence="2" type="ORF">E1742_07045</name>
    <name evidence="1" type="ORF">GCM10007388_10530</name>
</gene>
<reference evidence="1" key="1">
    <citation type="journal article" date="2014" name="Int. J. Syst. Evol. Microbiol.">
        <title>Complete genome sequence of Corynebacterium casei LMG S-19264T (=DSM 44701T), isolated from a smear-ripened cheese.</title>
        <authorList>
            <consortium name="US DOE Joint Genome Institute (JGI-PGF)"/>
            <person name="Walter F."/>
            <person name="Albersmeier A."/>
            <person name="Kalinowski J."/>
            <person name="Ruckert C."/>
        </authorList>
    </citation>
    <scope>NUCLEOTIDE SEQUENCE</scope>
    <source>
        <strain evidence="1">KCTC 12344</strain>
    </source>
</reference>
<dbReference type="OrthoDB" id="9776971at2"/>
<dbReference type="SUPFAM" id="SSF51011">
    <property type="entry name" value="Glycosyl hydrolase domain"/>
    <property type="match status" value="1"/>
</dbReference>
<dbReference type="RefSeq" id="WP_134384166.1">
    <property type="nucleotide sequence ID" value="NZ_BMWW01000001.1"/>
</dbReference>
<name>A0A4P7BD32_9BURK</name>
<organism evidence="1 4">
    <name type="scientific">Pseudoduganella plicata</name>
    <dbReference type="NCBI Taxonomy" id="321984"/>
    <lineage>
        <taxon>Bacteria</taxon>
        <taxon>Pseudomonadati</taxon>
        <taxon>Pseudomonadota</taxon>
        <taxon>Betaproteobacteria</taxon>
        <taxon>Burkholderiales</taxon>
        <taxon>Oxalobacteraceae</taxon>
        <taxon>Telluria group</taxon>
        <taxon>Pseudoduganella</taxon>
    </lineage>
</organism>
<reference evidence="1" key="3">
    <citation type="submission" date="2022-12" db="EMBL/GenBank/DDBJ databases">
        <authorList>
            <person name="Sun Q."/>
            <person name="Kim S."/>
        </authorList>
    </citation>
    <scope>NUCLEOTIDE SEQUENCE</scope>
    <source>
        <strain evidence="1">KCTC 12344</strain>
    </source>
</reference>
<evidence type="ECO:0000313" key="4">
    <source>
        <dbReference type="Proteomes" id="UP000619512"/>
    </source>
</evidence>
<sequence length="65" mass="7167">MQRPRAWIELGAPKTLDAAQMARLQALTADRPRHRALRVPASGKASVAVAMRINDVVLVNVRRVP</sequence>
<reference evidence="2 3" key="2">
    <citation type="submission" date="2019-03" db="EMBL/GenBank/DDBJ databases">
        <title>Draft Genome Sequences of Six Type Strains of the Genus Massilia.</title>
        <authorList>
            <person name="Miess H."/>
            <person name="Frediansyhah A."/>
            <person name="Gross H."/>
        </authorList>
    </citation>
    <scope>NUCLEOTIDE SEQUENCE [LARGE SCALE GENOMIC DNA]</scope>
    <source>
        <strain evidence="2 3">DSM 17505</strain>
    </source>
</reference>